<feature type="non-terminal residue" evidence="1">
    <location>
        <position position="1"/>
    </location>
</feature>
<protein>
    <submittedName>
        <fullName evidence="1">Uncharacterized protein</fullName>
    </submittedName>
</protein>
<dbReference type="EMBL" id="JACEIK010000262">
    <property type="protein sequence ID" value="MCD7453668.1"/>
    <property type="molecule type" value="Genomic_DNA"/>
</dbReference>
<accession>A0ABS8S3R8</accession>
<gene>
    <name evidence="1" type="ORF">HAX54_021823</name>
</gene>
<evidence type="ECO:0000313" key="2">
    <source>
        <dbReference type="Proteomes" id="UP000823775"/>
    </source>
</evidence>
<reference evidence="1 2" key="1">
    <citation type="journal article" date="2021" name="BMC Genomics">
        <title>Datura genome reveals duplications of psychoactive alkaloid biosynthetic genes and high mutation rate following tissue culture.</title>
        <authorList>
            <person name="Rajewski A."/>
            <person name="Carter-House D."/>
            <person name="Stajich J."/>
            <person name="Litt A."/>
        </authorList>
    </citation>
    <scope>NUCLEOTIDE SEQUENCE [LARGE SCALE GENOMIC DNA]</scope>
    <source>
        <strain evidence="1">AR-01</strain>
    </source>
</reference>
<feature type="non-terminal residue" evidence="1">
    <location>
        <position position="80"/>
    </location>
</feature>
<keyword evidence="2" id="KW-1185">Reference proteome</keyword>
<comment type="caution">
    <text evidence="1">The sequence shown here is derived from an EMBL/GenBank/DDBJ whole genome shotgun (WGS) entry which is preliminary data.</text>
</comment>
<sequence length="80" mass="9221">GDQFKGLQQAAYHLLSIRPMEAITRGFVELVDLVVPHPEAKNPQLENVLPSKIGQCRQYFKHLRLVTRDRVLEILMLDLL</sequence>
<proteinExistence type="predicted"/>
<evidence type="ECO:0000313" key="1">
    <source>
        <dbReference type="EMBL" id="MCD7453668.1"/>
    </source>
</evidence>
<dbReference type="Proteomes" id="UP000823775">
    <property type="component" value="Unassembled WGS sequence"/>
</dbReference>
<organism evidence="1 2">
    <name type="scientific">Datura stramonium</name>
    <name type="common">Jimsonweed</name>
    <name type="synonym">Common thornapple</name>
    <dbReference type="NCBI Taxonomy" id="4076"/>
    <lineage>
        <taxon>Eukaryota</taxon>
        <taxon>Viridiplantae</taxon>
        <taxon>Streptophyta</taxon>
        <taxon>Embryophyta</taxon>
        <taxon>Tracheophyta</taxon>
        <taxon>Spermatophyta</taxon>
        <taxon>Magnoliopsida</taxon>
        <taxon>eudicotyledons</taxon>
        <taxon>Gunneridae</taxon>
        <taxon>Pentapetalae</taxon>
        <taxon>asterids</taxon>
        <taxon>lamiids</taxon>
        <taxon>Solanales</taxon>
        <taxon>Solanaceae</taxon>
        <taxon>Solanoideae</taxon>
        <taxon>Datureae</taxon>
        <taxon>Datura</taxon>
    </lineage>
</organism>
<name>A0ABS8S3R8_DATST</name>